<accession>A0ABY5SIA6</accession>
<evidence type="ECO:0000313" key="3">
    <source>
        <dbReference type="Proteomes" id="UP001057877"/>
    </source>
</evidence>
<organism evidence="2 3">
    <name type="scientific">Paenibacillus spongiae</name>
    <dbReference type="NCBI Taxonomy" id="2909671"/>
    <lineage>
        <taxon>Bacteria</taxon>
        <taxon>Bacillati</taxon>
        <taxon>Bacillota</taxon>
        <taxon>Bacilli</taxon>
        <taxon>Bacillales</taxon>
        <taxon>Paenibacillaceae</taxon>
        <taxon>Paenibacillus</taxon>
    </lineage>
</organism>
<evidence type="ECO:0000313" key="2">
    <source>
        <dbReference type="EMBL" id="UVI33374.1"/>
    </source>
</evidence>
<dbReference type="InterPro" id="IPR029018">
    <property type="entry name" value="Hex-like_dom2"/>
</dbReference>
<keyword evidence="1" id="KW-0378">Hydrolase</keyword>
<protein>
    <recommendedName>
        <fullName evidence="4">Beta-hexosaminidase bacterial type N-terminal domain-containing protein</fullName>
    </recommendedName>
</protein>
<dbReference type="Proteomes" id="UP001057877">
    <property type="component" value="Chromosome"/>
</dbReference>
<evidence type="ECO:0000256" key="1">
    <source>
        <dbReference type="ARBA" id="ARBA00022801"/>
    </source>
</evidence>
<evidence type="ECO:0008006" key="4">
    <source>
        <dbReference type="Google" id="ProtNLM"/>
    </source>
</evidence>
<keyword evidence="3" id="KW-1185">Reference proteome</keyword>
<sequence>MKCFILIGQNASLLERKAVQLFADRSRARSGLEVGVIEEQTEQENFESNVSRIIIGTPDSSALIRRACTDDILRIPADSGSEGFVIRSSADGGITYVAALSEHGVLYGLGKLLRRIEYAAGEMRIPSLDLESRPDKTIRGIYFATHFGNWYCHANLDVVQTYLEDLALWGINELLVWFDTSRIPSLEDGRPLLDRLAKFEAFAGEVGMKVGRIAIANEGFQGQVGSGRPMLGKNCFDETDYHPFRARDRIFGGFDTDICPSQPSGREIILSNKEMMFSNMPKIDSFWLWPYDQGGCNCPQCTPWPKTFMELSREIAATAGRMFPEMTINISAWWFDAFQTGEDDAFFKYLEEENKQDNSWFKSIFAGAVEVKRWKQHGRIVPKRHPIVLFPEISMFDGVPWGSKGSNPAPRKFAAEYAELRDSIEGAFPYSEGIYEDINKFVWAQLLWHSKTEIEEMVREYCRFYFGAGVEQQAEQLILDLENVVTGAEEGLIAGELETRVDVIGIHMEDWAEQGWRWRLLASRCRIQACIDGLKNKGTNDVLIERFRTLYEEIQSELNLHRQGASLEPWIYTPSETALDIILGRADVVNLKLAAPTDDK</sequence>
<dbReference type="SUPFAM" id="SSF55545">
    <property type="entry name" value="beta-N-acetylhexosaminidase-like domain"/>
    <property type="match status" value="1"/>
</dbReference>
<proteinExistence type="predicted"/>
<reference evidence="2" key="1">
    <citation type="submission" date="2022-01" db="EMBL/GenBank/DDBJ databases">
        <title>Paenibacillus spongiae sp. nov., isolated from marine sponge.</title>
        <authorList>
            <person name="Li Z."/>
            <person name="Zhang M."/>
        </authorList>
    </citation>
    <scope>NUCLEOTIDE SEQUENCE</scope>
    <source>
        <strain evidence="2">PHS-Z3</strain>
    </source>
</reference>
<dbReference type="RefSeq" id="WP_258389427.1">
    <property type="nucleotide sequence ID" value="NZ_CP091430.1"/>
</dbReference>
<dbReference type="Gene3D" id="3.30.379.10">
    <property type="entry name" value="Chitobiase/beta-hexosaminidase domain 2-like"/>
    <property type="match status" value="1"/>
</dbReference>
<dbReference type="EMBL" id="CP091430">
    <property type="protein sequence ID" value="UVI33374.1"/>
    <property type="molecule type" value="Genomic_DNA"/>
</dbReference>
<name>A0ABY5SIA6_9BACL</name>
<gene>
    <name evidence="2" type="ORF">L1F29_16700</name>
</gene>